<feature type="compositionally biased region" description="Polar residues" evidence="1">
    <location>
        <begin position="1"/>
        <end position="19"/>
    </location>
</feature>
<protein>
    <submittedName>
        <fullName evidence="2">Uncharacterized protein</fullName>
    </submittedName>
</protein>
<reference evidence="3" key="1">
    <citation type="submission" date="2016-01" db="EMBL/GenBank/DDBJ databases">
        <authorList>
            <person name="Mitreva M."/>
            <person name="Pepin K.H."/>
            <person name="Mihindukulasuriya K.A."/>
            <person name="Fulton R."/>
            <person name="Fronick C."/>
            <person name="O'Laughlin M."/>
            <person name="Miner T."/>
            <person name="Herter B."/>
            <person name="Rosa B.A."/>
            <person name="Cordes M."/>
            <person name="Tomlinson C."/>
            <person name="Wollam A."/>
            <person name="Palsikar V.B."/>
            <person name="Mardis E.R."/>
            <person name="Wilson R.K."/>
        </authorList>
    </citation>
    <scope>NUCLEOTIDE SEQUENCE [LARGE SCALE GENOMIC DNA]</scope>
    <source>
        <strain evidence="3">MJR7716</strain>
    </source>
</reference>
<evidence type="ECO:0000313" key="2">
    <source>
        <dbReference type="EMBL" id="KXA32001.1"/>
    </source>
</evidence>
<accession>A0A133PT05</accession>
<feature type="region of interest" description="Disordered" evidence="1">
    <location>
        <begin position="1"/>
        <end position="28"/>
    </location>
</feature>
<sequence length="56" mass="6181">MQKVSFQKGNTGRQASEPSADNKKGLPITDSPPLFFAMKCHCWQGPSESKTAHFID</sequence>
<dbReference type="PATRIC" id="fig|28128.5.peg.2937"/>
<evidence type="ECO:0000313" key="3">
    <source>
        <dbReference type="Proteomes" id="UP000070533"/>
    </source>
</evidence>
<organism evidence="2 3">
    <name type="scientific">Prevotella corporis</name>
    <dbReference type="NCBI Taxonomy" id="28128"/>
    <lineage>
        <taxon>Bacteria</taxon>
        <taxon>Pseudomonadati</taxon>
        <taxon>Bacteroidota</taxon>
        <taxon>Bacteroidia</taxon>
        <taxon>Bacteroidales</taxon>
        <taxon>Prevotellaceae</taxon>
        <taxon>Prevotella</taxon>
    </lineage>
</organism>
<evidence type="ECO:0000256" key="1">
    <source>
        <dbReference type="SAM" id="MobiDB-lite"/>
    </source>
</evidence>
<keyword evidence="3" id="KW-1185">Reference proteome</keyword>
<dbReference type="AlphaFoldDB" id="A0A133PT05"/>
<dbReference type="Proteomes" id="UP000070533">
    <property type="component" value="Unassembled WGS sequence"/>
</dbReference>
<dbReference type="EMBL" id="LRQG01000263">
    <property type="protein sequence ID" value="KXA32001.1"/>
    <property type="molecule type" value="Genomic_DNA"/>
</dbReference>
<proteinExistence type="predicted"/>
<name>A0A133PT05_9BACT</name>
<dbReference type="STRING" id="28128.HMPREF3226_02852"/>
<gene>
    <name evidence="2" type="ORF">HMPREF3226_02852</name>
</gene>
<comment type="caution">
    <text evidence="2">The sequence shown here is derived from an EMBL/GenBank/DDBJ whole genome shotgun (WGS) entry which is preliminary data.</text>
</comment>